<proteinExistence type="predicted"/>
<comment type="caution">
    <text evidence="2">The sequence shown here is derived from an EMBL/GenBank/DDBJ whole genome shotgun (WGS) entry which is preliminary data.</text>
</comment>
<keyword evidence="3" id="KW-1185">Reference proteome</keyword>
<accession>A0A9P6G5N6</accession>
<dbReference type="Proteomes" id="UP000756921">
    <property type="component" value="Unassembled WGS sequence"/>
</dbReference>
<evidence type="ECO:0000256" key="1">
    <source>
        <dbReference type="SAM" id="MobiDB-lite"/>
    </source>
</evidence>
<reference evidence="2" key="1">
    <citation type="journal article" date="2020" name="Mol. Plant Microbe Interact.">
        <title>Genome Sequence of the Biocontrol Agent Coniothyrium minitans strain Conio (IMI 134523).</title>
        <authorList>
            <person name="Patel D."/>
            <person name="Shittu T.A."/>
            <person name="Baroncelli R."/>
            <person name="Muthumeenakshi S."/>
            <person name="Osborne T.H."/>
            <person name="Janganan T.K."/>
            <person name="Sreenivasaprasad S."/>
        </authorList>
    </citation>
    <scope>NUCLEOTIDE SEQUENCE</scope>
    <source>
        <strain evidence="2">Conio</strain>
    </source>
</reference>
<protein>
    <submittedName>
        <fullName evidence="2">Uncharacterized protein</fullName>
    </submittedName>
</protein>
<dbReference type="AlphaFoldDB" id="A0A9P6G5N6"/>
<dbReference type="OrthoDB" id="3800022at2759"/>
<sequence length="131" mass="14372">MPRDPTGQLHAGTIGLFDDEDEPEATALRNTGRAALVEPRHAKPAALPPRPSLWHVHPAQAEVDATAGERGRGTEMSLYDAGEVDWEVGSPFCDELGLVRIRSRDGRDGRDGRVVFRSQIRRDGSMCGNVW</sequence>
<gene>
    <name evidence="2" type="ORF">PMIN01_13049</name>
</gene>
<evidence type="ECO:0000313" key="2">
    <source>
        <dbReference type="EMBL" id="KAF9729359.1"/>
    </source>
</evidence>
<name>A0A9P6G5N6_9PLEO</name>
<organism evidence="2 3">
    <name type="scientific">Paraphaeosphaeria minitans</name>
    <dbReference type="NCBI Taxonomy" id="565426"/>
    <lineage>
        <taxon>Eukaryota</taxon>
        <taxon>Fungi</taxon>
        <taxon>Dikarya</taxon>
        <taxon>Ascomycota</taxon>
        <taxon>Pezizomycotina</taxon>
        <taxon>Dothideomycetes</taxon>
        <taxon>Pleosporomycetidae</taxon>
        <taxon>Pleosporales</taxon>
        <taxon>Massarineae</taxon>
        <taxon>Didymosphaeriaceae</taxon>
        <taxon>Paraphaeosphaeria</taxon>
    </lineage>
</organism>
<feature type="region of interest" description="Disordered" evidence="1">
    <location>
        <begin position="1"/>
        <end position="24"/>
    </location>
</feature>
<dbReference type="EMBL" id="WJXW01000017">
    <property type="protein sequence ID" value="KAF9729359.1"/>
    <property type="molecule type" value="Genomic_DNA"/>
</dbReference>
<evidence type="ECO:0000313" key="3">
    <source>
        <dbReference type="Proteomes" id="UP000756921"/>
    </source>
</evidence>